<reference evidence="2 3" key="1">
    <citation type="journal article" date="2019" name="Nat. Med.">
        <title>A library of human gut bacterial isolates paired with longitudinal multiomics data enables mechanistic microbiome research.</title>
        <authorList>
            <person name="Poyet M."/>
            <person name="Groussin M."/>
            <person name="Gibbons S.M."/>
            <person name="Avila-Pacheco J."/>
            <person name="Jiang X."/>
            <person name="Kearney S.M."/>
            <person name="Perrotta A.R."/>
            <person name="Berdy B."/>
            <person name="Zhao S."/>
            <person name="Lieberman T.D."/>
            <person name="Swanson P.K."/>
            <person name="Smith M."/>
            <person name="Roesemann S."/>
            <person name="Alexander J.E."/>
            <person name="Rich S.A."/>
            <person name="Livny J."/>
            <person name="Vlamakis H."/>
            <person name="Clish C."/>
            <person name="Bullock K."/>
            <person name="Deik A."/>
            <person name="Scott J."/>
            <person name="Pierce K.A."/>
            <person name="Xavier R.J."/>
            <person name="Alm E.J."/>
        </authorList>
    </citation>
    <scope>NUCLEOTIDE SEQUENCE [LARGE SCALE GENOMIC DNA]</scope>
    <source>
        <strain evidence="2 3">BIOML-A1</strain>
    </source>
</reference>
<gene>
    <name evidence="2" type="ORF">GMD21_12785</name>
</gene>
<keyword evidence="3" id="KW-1185">Reference proteome</keyword>
<dbReference type="Gene3D" id="3.30.1180.10">
    <property type="match status" value="1"/>
</dbReference>
<dbReference type="GO" id="GO:0008289">
    <property type="term" value="F:lipid binding"/>
    <property type="evidence" value="ECO:0007669"/>
    <property type="project" value="UniProtKB-KW"/>
</dbReference>
<sequence length="285" mass="31488">MEIEHVDKFLKLMAVLTGDNRYVDIVKLDGKEIVNMCDVATRLENLGIQKGLAAYQQHLREYKGKTTTAAPSPGEWEETFGDADVIFCFTLTGTMSGPHNSAVIAGESYESEHPGARVYVMDSLSTGPEMYLLTEKTRELILAGMELEKIYEEIRAYHQTTHLYFSLASVDNFAKNGRVSHVIAKGTGLIGIWIVGTAGPEGTLDFKGKCRGDKKVLVLILEKMKELGYNGGRVIIAHNQNEAAALQLKMRIEELFGTFNGVIHPERALCCYYAEPGSVMVGFEA</sequence>
<dbReference type="PANTHER" id="PTHR33434:SF2">
    <property type="entry name" value="FATTY ACID-BINDING PROTEIN TM_1468"/>
    <property type="match status" value="1"/>
</dbReference>
<dbReference type="NCBIfam" id="TIGR00762">
    <property type="entry name" value="DegV"/>
    <property type="match status" value="1"/>
</dbReference>
<dbReference type="Gene3D" id="3.40.50.10440">
    <property type="entry name" value="Dihydroxyacetone kinase, domain 1"/>
    <property type="match status" value="1"/>
</dbReference>
<dbReference type="InterPro" id="IPR050270">
    <property type="entry name" value="DegV_domain_contain"/>
</dbReference>
<dbReference type="RefSeq" id="WP_147322144.1">
    <property type="nucleotide sequence ID" value="NZ_WNAF01000009.1"/>
</dbReference>
<evidence type="ECO:0000313" key="2">
    <source>
        <dbReference type="EMBL" id="MTR77530.1"/>
    </source>
</evidence>
<dbReference type="InterPro" id="IPR003797">
    <property type="entry name" value="DegV"/>
</dbReference>
<evidence type="ECO:0000256" key="1">
    <source>
        <dbReference type="ARBA" id="ARBA00023121"/>
    </source>
</evidence>
<dbReference type="AlphaFoldDB" id="A0A844KI81"/>
<keyword evidence="1" id="KW-0446">Lipid-binding</keyword>
<evidence type="ECO:0000313" key="3">
    <source>
        <dbReference type="Proteomes" id="UP000448177"/>
    </source>
</evidence>
<dbReference type="Pfam" id="PF02645">
    <property type="entry name" value="DegV"/>
    <property type="match status" value="1"/>
</dbReference>
<organism evidence="2 3">
    <name type="scientific">Mediterraneibacter faecis</name>
    <dbReference type="NCBI Taxonomy" id="592978"/>
    <lineage>
        <taxon>Bacteria</taxon>
        <taxon>Bacillati</taxon>
        <taxon>Bacillota</taxon>
        <taxon>Clostridia</taxon>
        <taxon>Lachnospirales</taxon>
        <taxon>Lachnospiraceae</taxon>
        <taxon>Mediterraneibacter</taxon>
    </lineage>
</organism>
<dbReference type="InterPro" id="IPR043168">
    <property type="entry name" value="DegV_C"/>
</dbReference>
<dbReference type="EMBL" id="WNAF01000009">
    <property type="protein sequence ID" value="MTR77530.1"/>
    <property type="molecule type" value="Genomic_DNA"/>
</dbReference>
<proteinExistence type="predicted"/>
<dbReference type="PANTHER" id="PTHR33434">
    <property type="entry name" value="DEGV DOMAIN-CONTAINING PROTEIN DR_1986-RELATED"/>
    <property type="match status" value="1"/>
</dbReference>
<accession>A0A844KI81</accession>
<dbReference type="SUPFAM" id="SSF82549">
    <property type="entry name" value="DAK1/DegV-like"/>
    <property type="match status" value="1"/>
</dbReference>
<comment type="caution">
    <text evidence="2">The sequence shown here is derived from an EMBL/GenBank/DDBJ whole genome shotgun (WGS) entry which is preliminary data.</text>
</comment>
<dbReference type="Proteomes" id="UP000448177">
    <property type="component" value="Unassembled WGS sequence"/>
</dbReference>
<name>A0A844KI81_9FIRM</name>
<protein>
    <submittedName>
        <fullName evidence="2">DegV family EDD domain-containing protein</fullName>
    </submittedName>
</protein>
<dbReference type="PROSITE" id="PS51482">
    <property type="entry name" value="DEGV"/>
    <property type="match status" value="1"/>
</dbReference>